<dbReference type="Proteomes" id="UP000695022">
    <property type="component" value="Unplaced"/>
</dbReference>
<evidence type="ECO:0000256" key="11">
    <source>
        <dbReference type="SAM" id="MobiDB-lite"/>
    </source>
</evidence>
<evidence type="ECO:0000256" key="1">
    <source>
        <dbReference type="ARBA" id="ARBA00004477"/>
    </source>
</evidence>
<evidence type="ECO:0000313" key="12">
    <source>
        <dbReference type="Proteomes" id="UP000695022"/>
    </source>
</evidence>
<dbReference type="PANTHER" id="PTHR22760:SF2">
    <property type="entry name" value="ALPHA-1,2-MANNOSYLTRANSFERASE ALG9"/>
    <property type="match status" value="1"/>
</dbReference>
<evidence type="ECO:0000256" key="2">
    <source>
        <dbReference type="ARBA" id="ARBA00004922"/>
    </source>
</evidence>
<dbReference type="RefSeq" id="XP_014679800.1">
    <property type="nucleotide sequence ID" value="XM_014824314.1"/>
</dbReference>
<dbReference type="EC" id="2.4.1.-" evidence="10"/>
<feature type="transmembrane region" description="Helical" evidence="10">
    <location>
        <begin position="352"/>
        <end position="376"/>
    </location>
</feature>
<feature type="transmembrane region" description="Helical" evidence="10">
    <location>
        <begin position="329"/>
        <end position="346"/>
    </location>
</feature>
<evidence type="ECO:0000256" key="8">
    <source>
        <dbReference type="ARBA" id="ARBA00022989"/>
    </source>
</evidence>
<dbReference type="GeneID" id="106819716"/>
<evidence type="ECO:0000256" key="9">
    <source>
        <dbReference type="ARBA" id="ARBA00023136"/>
    </source>
</evidence>
<dbReference type="Pfam" id="PF03901">
    <property type="entry name" value="Glyco_transf_22"/>
    <property type="match status" value="1"/>
</dbReference>
<organism evidence="12 13">
    <name type="scientific">Priapulus caudatus</name>
    <name type="common">Priapulid worm</name>
    <dbReference type="NCBI Taxonomy" id="37621"/>
    <lineage>
        <taxon>Eukaryota</taxon>
        <taxon>Metazoa</taxon>
        <taxon>Ecdysozoa</taxon>
        <taxon>Scalidophora</taxon>
        <taxon>Priapulida</taxon>
        <taxon>Priapulimorpha</taxon>
        <taxon>Priapulimorphida</taxon>
        <taxon>Priapulidae</taxon>
        <taxon>Priapulus</taxon>
    </lineage>
</organism>
<keyword evidence="5" id="KW-0808">Transferase</keyword>
<evidence type="ECO:0000256" key="6">
    <source>
        <dbReference type="ARBA" id="ARBA00022692"/>
    </source>
</evidence>
<evidence type="ECO:0000256" key="7">
    <source>
        <dbReference type="ARBA" id="ARBA00022824"/>
    </source>
</evidence>
<keyword evidence="12" id="KW-1185">Reference proteome</keyword>
<comment type="similarity">
    <text evidence="3 10">Belongs to the glycosyltransferase 22 family.</text>
</comment>
<keyword evidence="9 10" id="KW-0472">Membrane</keyword>
<name>A0ABM1F5S9_PRICU</name>
<sequence>MATPSVRSRAQVASHYHRKNTTHSDQSSLTDHYQAPWTLSGYTAFKALLSARLVAAIWCNISDCDETYNYWEPLHYMMYGSGFQTWEYSPTYSIRSYAYILIHAIPTSLYSQLIQPNRILVFFFLRCVLAFSCALCEVYFYRGVCKQFGSHVGRMTLLFLILSTGMFISSSALLPSSFSMYMTMLAMGGWFLGTFWVSILAVAASAIIGWPFAGVLGIPIAFDLVVRKKRVLYFFKMAGVFGFSILCVSAHIDSTYYGKAVITPLNIILYNVFSGHGPDLYGVEPWSYYLINGLLNFNMVFVLSFLALPLTYMTGYILDIPVSGRIPSWLRLLAMYIWLAIFFLQPHKEERFLFPVYPLVALHGAVALDCIQKLYCHVAMGLMHRKMQVDPQTKTSPYQHYTKSSAWLAIAFSVAFTLLSVSRSLALYKGYHAPLDVYMEMNWLAQDTQVHTLPADKAVHVCVGKEWHRYTSSFFLPNTNWHLQFIQSEFKGQLPKPYGNSSSEVPSQMNDMNLEEPSRYIDVKYCHYLIDLDLPQESALEPRYTQMSNDWKVIASHPFLDAPRSHQLFRSFYIPWVTSHYCQYANYTLLKTTRTKNKKAKQDS</sequence>
<dbReference type="InterPro" id="IPR005599">
    <property type="entry name" value="GPI_mannosylTrfase"/>
</dbReference>
<feature type="transmembrane region" description="Helical" evidence="10">
    <location>
        <begin position="286"/>
        <end position="308"/>
    </location>
</feature>
<dbReference type="PANTHER" id="PTHR22760">
    <property type="entry name" value="GLYCOSYLTRANSFERASE"/>
    <property type="match status" value="1"/>
</dbReference>
<evidence type="ECO:0000313" key="13">
    <source>
        <dbReference type="RefSeq" id="XP_014679800.1"/>
    </source>
</evidence>
<comment type="subcellular location">
    <subcellularLocation>
        <location evidence="1 10">Endoplasmic reticulum membrane</location>
        <topology evidence="1 10">Multi-pass membrane protein</topology>
    </subcellularLocation>
</comment>
<feature type="transmembrane region" description="Helical" evidence="10">
    <location>
        <begin position="406"/>
        <end position="428"/>
    </location>
</feature>
<keyword evidence="8 10" id="KW-1133">Transmembrane helix</keyword>
<feature type="region of interest" description="Disordered" evidence="11">
    <location>
        <begin position="1"/>
        <end position="28"/>
    </location>
</feature>
<feature type="transmembrane region" description="Helical" evidence="10">
    <location>
        <begin position="233"/>
        <end position="252"/>
    </location>
</feature>
<accession>A0ABM1F5S9</accession>
<feature type="transmembrane region" description="Helical" evidence="10">
    <location>
        <begin position="194"/>
        <end position="221"/>
    </location>
</feature>
<proteinExistence type="inferred from homology"/>
<evidence type="ECO:0000256" key="3">
    <source>
        <dbReference type="ARBA" id="ARBA00007063"/>
    </source>
</evidence>
<keyword evidence="6 10" id="KW-0812">Transmembrane</keyword>
<evidence type="ECO:0000256" key="4">
    <source>
        <dbReference type="ARBA" id="ARBA00022676"/>
    </source>
</evidence>
<reference evidence="13" key="1">
    <citation type="submission" date="2025-08" db="UniProtKB">
        <authorList>
            <consortium name="RefSeq"/>
        </authorList>
    </citation>
    <scope>IDENTIFICATION</scope>
</reference>
<feature type="transmembrane region" description="Helical" evidence="10">
    <location>
        <begin position="119"/>
        <end position="140"/>
    </location>
</feature>
<feature type="transmembrane region" description="Helical" evidence="10">
    <location>
        <begin position="152"/>
        <end position="174"/>
    </location>
</feature>
<keyword evidence="4 10" id="KW-0328">Glycosyltransferase</keyword>
<evidence type="ECO:0000256" key="10">
    <source>
        <dbReference type="RuleBase" id="RU363075"/>
    </source>
</evidence>
<comment type="pathway">
    <text evidence="2">Protein modification; protein glycosylation.</text>
</comment>
<gene>
    <name evidence="13" type="primary">LOC106819716</name>
</gene>
<keyword evidence="7 10" id="KW-0256">Endoplasmic reticulum</keyword>
<feature type="transmembrane region" description="Helical" evidence="10">
    <location>
        <begin position="96"/>
        <end position="113"/>
    </location>
</feature>
<evidence type="ECO:0000256" key="5">
    <source>
        <dbReference type="ARBA" id="ARBA00022679"/>
    </source>
</evidence>
<protein>
    <recommendedName>
        <fullName evidence="10">Mannosyltransferase</fullName>
        <ecNumber evidence="10">2.4.1.-</ecNumber>
    </recommendedName>
</protein>